<dbReference type="SUPFAM" id="SSF52172">
    <property type="entry name" value="CheY-like"/>
    <property type="match status" value="1"/>
</dbReference>
<keyword evidence="1" id="KW-0902">Two-component regulatory system</keyword>
<reference evidence="5 6" key="1">
    <citation type="journal article" date="2005" name="Nucleic Acids Res.">
        <title>Genomic blueprint of Hahella chejuensis, a marine microbe producing an algicidal agent.</title>
        <authorList>
            <person name="Jeong H."/>
            <person name="Yim J.H."/>
            <person name="Lee C."/>
            <person name="Choi S.-H."/>
            <person name="Park Y.K."/>
            <person name="Yoon S.H."/>
            <person name="Hur C.-G."/>
            <person name="Kang H.-Y."/>
            <person name="Kim D."/>
            <person name="Lee H.H."/>
            <person name="Park K.H."/>
            <person name="Park S.-H."/>
            <person name="Park H.-S."/>
            <person name="Lee H.K."/>
            <person name="Oh T.K."/>
            <person name="Kim J.F."/>
        </authorList>
    </citation>
    <scope>NUCLEOTIDE SEQUENCE [LARGE SCALE GENOMIC DNA]</scope>
    <source>
        <strain evidence="5 6">KCTC 2396</strain>
    </source>
</reference>
<dbReference type="Pfam" id="PF04397">
    <property type="entry name" value="LytTR"/>
    <property type="match status" value="1"/>
</dbReference>
<dbReference type="GO" id="GO:0000156">
    <property type="term" value="F:phosphorelay response regulator activity"/>
    <property type="evidence" value="ECO:0007669"/>
    <property type="project" value="InterPro"/>
</dbReference>
<accession>Q2SQ69</accession>
<dbReference type="SMART" id="SM00850">
    <property type="entry name" value="LytTR"/>
    <property type="match status" value="1"/>
</dbReference>
<dbReference type="RefSeq" id="WP_011394282.1">
    <property type="nucleotide sequence ID" value="NC_007645.1"/>
</dbReference>
<dbReference type="PANTHER" id="PTHR37299:SF1">
    <property type="entry name" value="STAGE 0 SPORULATION PROTEIN A HOMOLOG"/>
    <property type="match status" value="1"/>
</dbReference>
<feature type="domain" description="Response regulatory" evidence="3">
    <location>
        <begin position="3"/>
        <end position="116"/>
    </location>
</feature>
<evidence type="ECO:0000313" key="6">
    <source>
        <dbReference type="Proteomes" id="UP000000238"/>
    </source>
</evidence>
<dbReference type="Pfam" id="PF00072">
    <property type="entry name" value="Response_reg"/>
    <property type="match status" value="1"/>
</dbReference>
<dbReference type="HOGENOM" id="CLU_000445_14_1_6"/>
<dbReference type="SMART" id="SM00448">
    <property type="entry name" value="REC"/>
    <property type="match status" value="1"/>
</dbReference>
<dbReference type="Gene3D" id="3.40.50.2300">
    <property type="match status" value="1"/>
</dbReference>
<dbReference type="PROSITE" id="PS50930">
    <property type="entry name" value="HTH_LYTTR"/>
    <property type="match status" value="1"/>
</dbReference>
<dbReference type="KEGG" id="hch:HCH_00292"/>
<sequence>MTKVIIVDDEPLARERLKRLLLDTHYEVCAEASGGDEALERIRLHSPDIVLLDIRMPGKDGLEVAAELAQHPQPPAVIFTTAYDEYAIQAFRVRAQDYLLKPIRREDLMRALQNVTQVNRAQLQSLKQEINGQDEAPAVVVCRSSRGMERIKISDILYLQAEHKYVTVFHAQGETLSDQPLKELEQALHPHFLRIHRNTLINRHYIEILQRRHDGHYEVRLRGVREALPVSRRLVTEVKQFLAQPT</sequence>
<protein>
    <submittedName>
        <fullName evidence="5">Alginate biosynthesis regulatory protein AlgR-like protein</fullName>
    </submittedName>
</protein>
<dbReference type="InterPro" id="IPR011006">
    <property type="entry name" value="CheY-like_superfamily"/>
</dbReference>
<feature type="modified residue" description="4-aspartylphosphate" evidence="2">
    <location>
        <position position="53"/>
    </location>
</feature>
<evidence type="ECO:0000259" key="4">
    <source>
        <dbReference type="PROSITE" id="PS50930"/>
    </source>
</evidence>
<evidence type="ECO:0000256" key="2">
    <source>
        <dbReference type="PROSITE-ProRule" id="PRU00169"/>
    </source>
</evidence>
<dbReference type="STRING" id="349521.HCH_00292"/>
<dbReference type="EMBL" id="CP000155">
    <property type="protein sequence ID" value="ABC27205.1"/>
    <property type="molecule type" value="Genomic_DNA"/>
</dbReference>
<dbReference type="GO" id="GO:0003677">
    <property type="term" value="F:DNA binding"/>
    <property type="evidence" value="ECO:0007669"/>
    <property type="project" value="InterPro"/>
</dbReference>
<evidence type="ECO:0000313" key="5">
    <source>
        <dbReference type="EMBL" id="ABC27205.1"/>
    </source>
</evidence>
<proteinExistence type="predicted"/>
<dbReference type="eggNOG" id="COG3279">
    <property type="taxonomic scope" value="Bacteria"/>
</dbReference>
<dbReference type="OrthoDB" id="236568at2"/>
<name>Q2SQ69_HAHCH</name>
<organism evidence="5 6">
    <name type="scientific">Hahella chejuensis (strain KCTC 2396)</name>
    <dbReference type="NCBI Taxonomy" id="349521"/>
    <lineage>
        <taxon>Bacteria</taxon>
        <taxon>Pseudomonadati</taxon>
        <taxon>Pseudomonadota</taxon>
        <taxon>Gammaproteobacteria</taxon>
        <taxon>Oceanospirillales</taxon>
        <taxon>Hahellaceae</taxon>
        <taxon>Hahella</taxon>
    </lineage>
</organism>
<dbReference type="InterPro" id="IPR001789">
    <property type="entry name" value="Sig_transdc_resp-reg_receiver"/>
</dbReference>
<dbReference type="PROSITE" id="PS50110">
    <property type="entry name" value="RESPONSE_REGULATORY"/>
    <property type="match status" value="1"/>
</dbReference>
<dbReference type="Gene3D" id="2.40.50.1020">
    <property type="entry name" value="LytTr DNA-binding domain"/>
    <property type="match status" value="1"/>
</dbReference>
<dbReference type="PANTHER" id="PTHR37299">
    <property type="entry name" value="TRANSCRIPTIONAL REGULATOR-RELATED"/>
    <property type="match status" value="1"/>
</dbReference>
<gene>
    <name evidence="5" type="primary">algR</name>
    <name evidence="5" type="ordered locus">HCH_00292</name>
</gene>
<dbReference type="AlphaFoldDB" id="Q2SQ69"/>
<dbReference type="InterPro" id="IPR046947">
    <property type="entry name" value="LytR-like"/>
</dbReference>
<evidence type="ECO:0000259" key="3">
    <source>
        <dbReference type="PROSITE" id="PS50110"/>
    </source>
</evidence>
<dbReference type="Proteomes" id="UP000000238">
    <property type="component" value="Chromosome"/>
</dbReference>
<keyword evidence="2" id="KW-0597">Phosphoprotein</keyword>
<evidence type="ECO:0000256" key="1">
    <source>
        <dbReference type="ARBA" id="ARBA00023012"/>
    </source>
</evidence>
<keyword evidence="6" id="KW-1185">Reference proteome</keyword>
<feature type="domain" description="HTH LytTR-type" evidence="4">
    <location>
        <begin position="140"/>
        <end position="244"/>
    </location>
</feature>
<dbReference type="InterPro" id="IPR007492">
    <property type="entry name" value="LytTR_DNA-bd_dom"/>
</dbReference>